<keyword evidence="2" id="KW-0813">Transport</keyword>
<feature type="transmembrane region" description="Helical" evidence="6">
    <location>
        <begin position="365"/>
        <end position="384"/>
    </location>
</feature>
<dbReference type="Proteomes" id="UP000295293">
    <property type="component" value="Unassembled WGS sequence"/>
</dbReference>
<dbReference type="GO" id="GO:0022857">
    <property type="term" value="F:transmembrane transporter activity"/>
    <property type="evidence" value="ECO:0007669"/>
    <property type="project" value="InterPro"/>
</dbReference>
<dbReference type="InterPro" id="IPR050930">
    <property type="entry name" value="MFS_Vesicular_Transporter"/>
</dbReference>
<feature type="transmembrane region" description="Helical" evidence="6">
    <location>
        <begin position="247"/>
        <end position="267"/>
    </location>
</feature>
<dbReference type="InterPro" id="IPR036259">
    <property type="entry name" value="MFS_trans_sf"/>
</dbReference>
<dbReference type="EMBL" id="SNZH01000021">
    <property type="protein sequence ID" value="TDR38405.1"/>
    <property type="molecule type" value="Genomic_DNA"/>
</dbReference>
<dbReference type="Pfam" id="PF07690">
    <property type="entry name" value="MFS_1"/>
    <property type="match status" value="1"/>
</dbReference>
<dbReference type="InterPro" id="IPR011701">
    <property type="entry name" value="MFS"/>
</dbReference>
<evidence type="ECO:0000313" key="8">
    <source>
        <dbReference type="EMBL" id="TDR38405.1"/>
    </source>
</evidence>
<evidence type="ECO:0000256" key="2">
    <source>
        <dbReference type="ARBA" id="ARBA00022448"/>
    </source>
</evidence>
<dbReference type="InterPro" id="IPR001958">
    <property type="entry name" value="Tet-R_TetA/multi-R_MdtG-like"/>
</dbReference>
<feature type="transmembrane region" description="Helical" evidence="6">
    <location>
        <begin position="113"/>
        <end position="134"/>
    </location>
</feature>
<dbReference type="AlphaFoldDB" id="A0A4R6YM38"/>
<gene>
    <name evidence="8" type="ORF">DFR29_12177</name>
</gene>
<feature type="transmembrane region" description="Helical" evidence="6">
    <location>
        <begin position="337"/>
        <end position="359"/>
    </location>
</feature>
<evidence type="ECO:0000259" key="7">
    <source>
        <dbReference type="PROSITE" id="PS50850"/>
    </source>
</evidence>
<dbReference type="Gene3D" id="1.20.1250.20">
    <property type="entry name" value="MFS general substrate transporter like domains"/>
    <property type="match status" value="1"/>
</dbReference>
<feature type="transmembrane region" description="Helical" evidence="6">
    <location>
        <begin position="212"/>
        <end position="235"/>
    </location>
</feature>
<protein>
    <submittedName>
        <fullName evidence="8">Putative MFS family arabinose efflux permease</fullName>
    </submittedName>
</protein>
<keyword evidence="9" id="KW-1185">Reference proteome</keyword>
<feature type="transmembrane region" description="Helical" evidence="6">
    <location>
        <begin position="172"/>
        <end position="191"/>
    </location>
</feature>
<feature type="transmembrane region" description="Helical" evidence="6">
    <location>
        <begin position="21"/>
        <end position="44"/>
    </location>
</feature>
<comment type="subcellular location">
    <subcellularLocation>
        <location evidence="1">Membrane</location>
        <topology evidence="1">Multi-pass membrane protein</topology>
    </subcellularLocation>
</comment>
<dbReference type="SUPFAM" id="SSF103473">
    <property type="entry name" value="MFS general substrate transporter"/>
    <property type="match status" value="1"/>
</dbReference>
<evidence type="ECO:0000256" key="6">
    <source>
        <dbReference type="SAM" id="Phobius"/>
    </source>
</evidence>
<feature type="transmembrane region" description="Helical" evidence="6">
    <location>
        <begin position="84"/>
        <end position="101"/>
    </location>
</feature>
<name>A0A4R6YM38_9GAMM</name>
<evidence type="ECO:0000256" key="3">
    <source>
        <dbReference type="ARBA" id="ARBA00022692"/>
    </source>
</evidence>
<dbReference type="PRINTS" id="PR01035">
    <property type="entry name" value="TCRTETA"/>
</dbReference>
<evidence type="ECO:0000313" key="9">
    <source>
        <dbReference type="Proteomes" id="UP000295293"/>
    </source>
</evidence>
<dbReference type="PANTHER" id="PTHR23506:SF23">
    <property type="entry name" value="GH10249P"/>
    <property type="match status" value="1"/>
</dbReference>
<proteinExistence type="predicted"/>
<feature type="transmembrane region" description="Helical" evidence="6">
    <location>
        <begin position="302"/>
        <end position="325"/>
    </location>
</feature>
<sequence>MEPVSADSAVASVPRQLRGPLLALFVIATAYGLVLPVLPALLATVAPEDIAAATGMMMATYTLATVVASPVWGWLLDRYSARRLLLIGLVGQGLVQLALWWPSSLTVLVLVRALQGALGAVAVPAVLTLAAQWCPPTVYGTAVARVSRAALLGGLAGPLLGGALAQGASLRLPIALATGLILIAAIAVARIRTLPTTASLAAPSRLPDRPRLWLLAAAAMVAGLVMGAMEVGVSVRGREELGLSAPAIGLLFSGCGLVMIAVQTGVFQPQRDPTSLWRWLAPAFLVSALGVGVLRWTSEAWMLGAVVALVAAGGGVLQPTISLWIVRSAGRAHGLQLGLRAALGGLGQAAGALLGGVAFRAQTPQTAWIAVVVGLAVVVAVAIARRPPVQGAEP</sequence>
<keyword evidence="5 6" id="KW-0472">Membrane</keyword>
<reference evidence="8 9" key="1">
    <citation type="submission" date="2019-03" db="EMBL/GenBank/DDBJ databases">
        <title>Genomic Encyclopedia of Type Strains, Phase IV (KMG-IV): sequencing the most valuable type-strain genomes for metagenomic binning, comparative biology and taxonomic classification.</title>
        <authorList>
            <person name="Goeker M."/>
        </authorList>
    </citation>
    <scope>NUCLEOTIDE SEQUENCE [LARGE SCALE GENOMIC DNA]</scope>
    <source>
        <strain evidence="8 9">DSM 21667</strain>
    </source>
</reference>
<dbReference type="GO" id="GO:0016020">
    <property type="term" value="C:membrane"/>
    <property type="evidence" value="ECO:0007669"/>
    <property type="project" value="UniProtKB-SubCell"/>
</dbReference>
<keyword evidence="4 6" id="KW-1133">Transmembrane helix</keyword>
<evidence type="ECO:0000256" key="5">
    <source>
        <dbReference type="ARBA" id="ARBA00023136"/>
    </source>
</evidence>
<organism evidence="8 9">
    <name type="scientific">Tahibacter aquaticus</name>
    <dbReference type="NCBI Taxonomy" id="520092"/>
    <lineage>
        <taxon>Bacteria</taxon>
        <taxon>Pseudomonadati</taxon>
        <taxon>Pseudomonadota</taxon>
        <taxon>Gammaproteobacteria</taxon>
        <taxon>Lysobacterales</taxon>
        <taxon>Rhodanobacteraceae</taxon>
        <taxon>Tahibacter</taxon>
    </lineage>
</organism>
<feature type="transmembrane region" description="Helical" evidence="6">
    <location>
        <begin position="279"/>
        <end position="296"/>
    </location>
</feature>
<dbReference type="InterPro" id="IPR020846">
    <property type="entry name" value="MFS_dom"/>
</dbReference>
<evidence type="ECO:0000256" key="4">
    <source>
        <dbReference type="ARBA" id="ARBA00022989"/>
    </source>
</evidence>
<keyword evidence="3 6" id="KW-0812">Transmembrane</keyword>
<feature type="transmembrane region" description="Helical" evidence="6">
    <location>
        <begin position="146"/>
        <end position="166"/>
    </location>
</feature>
<dbReference type="PROSITE" id="PS50850">
    <property type="entry name" value="MFS"/>
    <property type="match status" value="1"/>
</dbReference>
<feature type="transmembrane region" description="Helical" evidence="6">
    <location>
        <begin position="50"/>
        <end position="72"/>
    </location>
</feature>
<feature type="domain" description="Major facilitator superfamily (MFS) profile" evidence="7">
    <location>
        <begin position="16"/>
        <end position="388"/>
    </location>
</feature>
<accession>A0A4R6YM38</accession>
<dbReference type="PANTHER" id="PTHR23506">
    <property type="entry name" value="GH10249P"/>
    <property type="match status" value="1"/>
</dbReference>
<evidence type="ECO:0000256" key="1">
    <source>
        <dbReference type="ARBA" id="ARBA00004141"/>
    </source>
</evidence>
<comment type="caution">
    <text evidence="8">The sequence shown here is derived from an EMBL/GenBank/DDBJ whole genome shotgun (WGS) entry which is preliminary data.</text>
</comment>